<sequence length="111" mass="11937">MTRLEKDCLCDLFCKGREGSSWKKHVGSIDGLAGCVIAAVTLNGSGFSVPSFFRGPSFLIHSYNFGLLSTDEGRRVGQLIQRAYRICAEGGSVPSRGFATTGFGDLALEIR</sequence>
<reference evidence="1 2" key="1">
    <citation type="submission" date="2021-06" db="EMBL/GenBank/DDBJ databases">
        <title>Caerostris extrusa draft genome.</title>
        <authorList>
            <person name="Kono N."/>
            <person name="Arakawa K."/>
        </authorList>
    </citation>
    <scope>NUCLEOTIDE SEQUENCE [LARGE SCALE GENOMIC DNA]</scope>
</reference>
<gene>
    <name evidence="1" type="ORF">CEXT_568631</name>
</gene>
<accession>A0AAV4Y9C5</accession>
<protein>
    <submittedName>
        <fullName evidence="1">Uncharacterized protein</fullName>
    </submittedName>
</protein>
<proteinExistence type="predicted"/>
<dbReference type="EMBL" id="BPLR01001615">
    <property type="protein sequence ID" value="GIZ03514.1"/>
    <property type="molecule type" value="Genomic_DNA"/>
</dbReference>
<evidence type="ECO:0000313" key="1">
    <source>
        <dbReference type="EMBL" id="GIZ03514.1"/>
    </source>
</evidence>
<keyword evidence="2" id="KW-1185">Reference proteome</keyword>
<evidence type="ECO:0000313" key="2">
    <source>
        <dbReference type="Proteomes" id="UP001054945"/>
    </source>
</evidence>
<dbReference type="Proteomes" id="UP001054945">
    <property type="component" value="Unassembled WGS sequence"/>
</dbReference>
<name>A0AAV4Y9C5_CAEEX</name>
<organism evidence="1 2">
    <name type="scientific">Caerostris extrusa</name>
    <name type="common">Bark spider</name>
    <name type="synonym">Caerostris bankana</name>
    <dbReference type="NCBI Taxonomy" id="172846"/>
    <lineage>
        <taxon>Eukaryota</taxon>
        <taxon>Metazoa</taxon>
        <taxon>Ecdysozoa</taxon>
        <taxon>Arthropoda</taxon>
        <taxon>Chelicerata</taxon>
        <taxon>Arachnida</taxon>
        <taxon>Araneae</taxon>
        <taxon>Araneomorphae</taxon>
        <taxon>Entelegynae</taxon>
        <taxon>Araneoidea</taxon>
        <taxon>Araneidae</taxon>
        <taxon>Caerostris</taxon>
    </lineage>
</organism>
<comment type="caution">
    <text evidence="1">The sequence shown here is derived from an EMBL/GenBank/DDBJ whole genome shotgun (WGS) entry which is preliminary data.</text>
</comment>
<dbReference type="AlphaFoldDB" id="A0AAV4Y9C5"/>